<name>A0A6C0CM02_9ZZZZ</name>
<dbReference type="EMBL" id="MN739457">
    <property type="protein sequence ID" value="QHT05638.1"/>
    <property type="molecule type" value="Genomic_DNA"/>
</dbReference>
<sequence>MSTTVMKLSTIIVTRSNACHVKTLHTILRMNIRCVQNNIANQIVFVKDDPFEKAEVIHKNLKTSDRLLFIDFGKSLDDNSLDMVLKPNDTYGVIVFPGVKEGIDWDMFKKKTLEKSSEPVHQMGLHFDTEVDMKIANDVYRVINTSSGTWCLMCKQIIKKIRDNRTGTTKIQPKMDVMFSRFKEYGVKIVAFTAAQVTSTYTHECFGNIVNSAGVKAN</sequence>
<evidence type="ECO:0000313" key="1">
    <source>
        <dbReference type="EMBL" id="QHT05638.1"/>
    </source>
</evidence>
<dbReference type="AlphaFoldDB" id="A0A6C0CM02"/>
<protein>
    <submittedName>
        <fullName evidence="1">Uncharacterized protein</fullName>
    </submittedName>
</protein>
<proteinExistence type="predicted"/>
<accession>A0A6C0CM02</accession>
<organism evidence="1">
    <name type="scientific">viral metagenome</name>
    <dbReference type="NCBI Taxonomy" id="1070528"/>
    <lineage>
        <taxon>unclassified sequences</taxon>
        <taxon>metagenomes</taxon>
        <taxon>organismal metagenomes</taxon>
    </lineage>
</organism>
<reference evidence="1" key="1">
    <citation type="journal article" date="2020" name="Nature">
        <title>Giant virus diversity and host interactions through global metagenomics.</title>
        <authorList>
            <person name="Schulz F."/>
            <person name="Roux S."/>
            <person name="Paez-Espino D."/>
            <person name="Jungbluth S."/>
            <person name="Walsh D.A."/>
            <person name="Denef V.J."/>
            <person name="McMahon K.D."/>
            <person name="Konstantinidis K.T."/>
            <person name="Eloe-Fadrosh E.A."/>
            <person name="Kyrpides N.C."/>
            <person name="Woyke T."/>
        </authorList>
    </citation>
    <scope>NUCLEOTIDE SEQUENCE</scope>
    <source>
        <strain evidence="1">GVMAG-M-3300021389-45</strain>
    </source>
</reference>